<gene>
    <name evidence="1" type="ORF">BLIN9172_01488</name>
</gene>
<dbReference type="RefSeq" id="WP_101554493.1">
    <property type="nucleotide sequence ID" value="NZ_FXYY01000007.1"/>
</dbReference>
<dbReference type="Proteomes" id="UP000234641">
    <property type="component" value="Unassembled WGS sequence"/>
</dbReference>
<evidence type="ECO:0000313" key="1">
    <source>
        <dbReference type="EMBL" id="SMX79326.1"/>
    </source>
</evidence>
<reference evidence="1 2" key="1">
    <citation type="submission" date="2017-03" db="EMBL/GenBank/DDBJ databases">
        <authorList>
            <person name="Afonso C.L."/>
            <person name="Miller P.J."/>
            <person name="Scott M.A."/>
            <person name="Spackman E."/>
            <person name="Goraichik I."/>
            <person name="Dimitrov K.M."/>
            <person name="Suarez D.L."/>
            <person name="Swayne D.E."/>
        </authorList>
    </citation>
    <scope>NUCLEOTIDE SEQUENCE [LARGE SCALE GENOMIC DNA]</scope>
    <source>
        <strain evidence="1 2">ATCC 9172</strain>
    </source>
</reference>
<organism evidence="1 2">
    <name type="scientific">Brevibacterium linens ATCC 9172</name>
    <dbReference type="NCBI Taxonomy" id="1255617"/>
    <lineage>
        <taxon>Bacteria</taxon>
        <taxon>Bacillati</taxon>
        <taxon>Actinomycetota</taxon>
        <taxon>Actinomycetes</taxon>
        <taxon>Micrococcales</taxon>
        <taxon>Brevibacteriaceae</taxon>
        <taxon>Brevibacterium</taxon>
    </lineage>
</organism>
<protein>
    <submittedName>
        <fullName evidence="1">Uncharacterized protein</fullName>
    </submittedName>
</protein>
<evidence type="ECO:0000313" key="2">
    <source>
        <dbReference type="Proteomes" id="UP000234641"/>
    </source>
</evidence>
<dbReference type="EMBL" id="FXYY01000007">
    <property type="protein sequence ID" value="SMX79326.1"/>
    <property type="molecule type" value="Genomic_DNA"/>
</dbReference>
<dbReference type="AlphaFoldDB" id="A0A2H1IVW4"/>
<accession>A0A2H1IVW4</accession>
<name>A0A2H1IVW4_BRELN</name>
<sequence length="264" mass="28414">MSARLTALLETTDGPPKLLLDAAAYAQHVILQDRPVPWHDATAFSNHLSSIQSLLGSDIVLIRLDDMLAEEIESNSALREAMTVKTRKGFALRALLSDEKLRETAQALVRTAAETQRSPVVVQLPSPKALLLAADAAAAPGSGHEFDDDDAENAAVYGADWIRGFASVGIEGIIFDERSHLCPAAVYQPITNTTEHFGVLLGHRHDETLYFNPSTEIPIADPEIFTGTEAAVTGSVLFAEIPAEAVPETVLERLTALREGQPVS</sequence>
<proteinExistence type="predicted"/>